<dbReference type="Gene3D" id="3.60.10.10">
    <property type="entry name" value="Endonuclease/exonuclease/phosphatase"/>
    <property type="match status" value="1"/>
</dbReference>
<comment type="caution">
    <text evidence="1">The sequence shown here is derived from an EMBL/GenBank/DDBJ whole genome shotgun (WGS) entry which is preliminary data.</text>
</comment>
<protein>
    <submittedName>
        <fullName evidence="1">Uncharacterized protein</fullName>
    </submittedName>
</protein>
<dbReference type="EMBL" id="WNDP01000166">
    <property type="protein sequence ID" value="KAF1018679.1"/>
    <property type="molecule type" value="Genomic_DNA"/>
</dbReference>
<organism evidence="1 2">
    <name type="scientific">Acinetobacter bereziniae</name>
    <name type="common">Acinetobacter genomosp. 10</name>
    <dbReference type="NCBI Taxonomy" id="106648"/>
    <lineage>
        <taxon>Bacteria</taxon>
        <taxon>Pseudomonadati</taxon>
        <taxon>Pseudomonadota</taxon>
        <taxon>Gammaproteobacteria</taxon>
        <taxon>Moraxellales</taxon>
        <taxon>Moraxellaceae</taxon>
        <taxon>Acinetobacter</taxon>
    </lineage>
</organism>
<name>A0A833PB87_ACIBZ</name>
<dbReference type="Proteomes" id="UP000490535">
    <property type="component" value="Unassembled WGS sequence"/>
</dbReference>
<gene>
    <name evidence="1" type="ORF">GAK29_04153</name>
</gene>
<sequence length="160" mass="18543">MQLTKLNTKYTTLTSISSISKEIDCELCGIFIPNYNVIIVSLYRSPKGDFKIFVDILTKLMEIIDYRKKQIIIDGDCNIYFNTSETNKVQICDFFKTYGMYKLVQFPTRNLAHLDNVFTNIKHGLIFAKPFDNSIGDHNQEILLNVKINVSKPCNKLRIF</sequence>
<accession>A0A833PB87</accession>
<evidence type="ECO:0000313" key="2">
    <source>
        <dbReference type="Proteomes" id="UP000490535"/>
    </source>
</evidence>
<evidence type="ECO:0000313" key="1">
    <source>
        <dbReference type="EMBL" id="KAF1018679.1"/>
    </source>
</evidence>
<proteinExistence type="predicted"/>
<reference evidence="2" key="1">
    <citation type="journal article" date="2020" name="MBio">
        <title>Horizontal gene transfer to a defensive symbiont with a reduced genome amongst a multipartite beetle microbiome.</title>
        <authorList>
            <person name="Waterworth S.C."/>
            <person name="Florez L.V."/>
            <person name="Rees E.R."/>
            <person name="Hertweck C."/>
            <person name="Kaltenpoth M."/>
            <person name="Kwan J.C."/>
        </authorList>
    </citation>
    <scope>NUCLEOTIDE SEQUENCE [LARGE SCALE GENOMIC DNA]</scope>
</reference>
<dbReference type="SUPFAM" id="SSF56219">
    <property type="entry name" value="DNase I-like"/>
    <property type="match status" value="1"/>
</dbReference>
<dbReference type="InterPro" id="IPR036691">
    <property type="entry name" value="Endo/exonu/phosph_ase_sf"/>
</dbReference>
<dbReference type="AlphaFoldDB" id="A0A833PB87"/>